<dbReference type="InterPro" id="IPR013083">
    <property type="entry name" value="Znf_RING/FYVE/PHD"/>
</dbReference>
<keyword evidence="2 9" id="KW-0255">Endonuclease</keyword>
<dbReference type="SUPFAM" id="SSF82771">
    <property type="entry name" value="GIY-YIG endonuclease"/>
    <property type="match status" value="1"/>
</dbReference>
<comment type="cofactor">
    <cofactor evidence="9">
        <name>a divalent metal cation</name>
        <dbReference type="ChEBI" id="CHEBI:60240"/>
    </cofactor>
</comment>
<dbReference type="Gene3D" id="3.40.1440.10">
    <property type="entry name" value="GIY-YIG endonuclease"/>
    <property type="match status" value="1"/>
</dbReference>
<dbReference type="PROSITE" id="PS50164">
    <property type="entry name" value="GIY_YIG"/>
    <property type="match status" value="1"/>
</dbReference>
<dbReference type="HAMAP" id="MF_03100">
    <property type="entry name" value="Endonuc_su_Slx1"/>
    <property type="match status" value="1"/>
</dbReference>
<name>A0A8H6AGZ9_PETAA</name>
<evidence type="ECO:0000256" key="4">
    <source>
        <dbReference type="ARBA" id="ARBA00022771"/>
    </source>
</evidence>
<comment type="caution">
    <text evidence="12">The sequence shown here is derived from an EMBL/GenBank/DDBJ whole genome shotgun (WGS) entry which is preliminary data.</text>
</comment>
<keyword evidence="1 9" id="KW-0540">Nuclease</keyword>
<keyword evidence="4" id="KW-0862">Zinc</keyword>
<dbReference type="EMBL" id="SPNV01000002">
    <property type="protein sequence ID" value="KAF5867139.1"/>
    <property type="molecule type" value="Genomic_DNA"/>
</dbReference>
<comment type="similarity">
    <text evidence="9">Belongs to the SLX1 family.</text>
</comment>
<protein>
    <submittedName>
        <fullName evidence="12">Slx4p interacting protein</fullName>
    </submittedName>
</protein>
<comment type="subcellular location">
    <subcellularLocation>
        <location evidence="9">Nucleus</location>
    </subcellularLocation>
</comment>
<dbReference type="PANTHER" id="PTHR20208">
    <property type="entry name" value="STRUCTURE-SPECIFIC ENDONUCLEASE SUBUNIT SLX1"/>
    <property type="match status" value="1"/>
</dbReference>
<evidence type="ECO:0000313" key="13">
    <source>
        <dbReference type="Proteomes" id="UP000541154"/>
    </source>
</evidence>
<accession>A0A8H6AGZ9</accession>
<dbReference type="InterPro" id="IPR035901">
    <property type="entry name" value="GIY-YIG_endonuc_sf"/>
</dbReference>
<evidence type="ECO:0000256" key="8">
    <source>
        <dbReference type="ARBA" id="ARBA00023242"/>
    </source>
</evidence>
<feature type="domain" description="GIY-YIG" evidence="11">
    <location>
        <begin position="15"/>
        <end position="96"/>
    </location>
</feature>
<reference evidence="12 13" key="1">
    <citation type="submission" date="2019-04" db="EMBL/GenBank/DDBJ databases">
        <title>Aspergillus burnettii sp. nov., novel species from soil in southeast Queensland.</title>
        <authorList>
            <person name="Gilchrist C.L.M."/>
            <person name="Pitt J.I."/>
            <person name="Lange L."/>
            <person name="Lacey H.J."/>
            <person name="Vuong D."/>
            <person name="Midgley D.J."/>
            <person name="Greenfield P."/>
            <person name="Bradbury M."/>
            <person name="Lacey E."/>
            <person name="Busk P.K."/>
            <person name="Pilgaard B."/>
            <person name="Chooi Y.H."/>
            <person name="Piggott A.M."/>
        </authorList>
    </citation>
    <scope>NUCLEOTIDE SEQUENCE [LARGE SCALE GENOMIC DNA]</scope>
    <source>
        <strain evidence="12 13">FRR 5400</strain>
    </source>
</reference>
<dbReference type="InterPro" id="IPR027520">
    <property type="entry name" value="Slx1"/>
</dbReference>
<dbReference type="CDD" id="cd10455">
    <property type="entry name" value="GIY-YIG_SLX1"/>
    <property type="match status" value="1"/>
</dbReference>
<keyword evidence="7 9" id="KW-0234">DNA repair</keyword>
<dbReference type="AlphaFoldDB" id="A0A8H6AGZ9"/>
<keyword evidence="5 9" id="KW-0378">Hydrolase</keyword>
<feature type="region of interest" description="Disordered" evidence="10">
    <location>
        <begin position="324"/>
        <end position="411"/>
    </location>
</feature>
<evidence type="ECO:0000256" key="1">
    <source>
        <dbReference type="ARBA" id="ARBA00022722"/>
    </source>
</evidence>
<evidence type="ECO:0000256" key="5">
    <source>
        <dbReference type="ARBA" id="ARBA00022801"/>
    </source>
</evidence>
<dbReference type="GO" id="GO:0033557">
    <property type="term" value="C:Slx1-Slx4 complex"/>
    <property type="evidence" value="ECO:0007669"/>
    <property type="project" value="UniProtKB-UniRule"/>
</dbReference>
<evidence type="ECO:0000313" key="12">
    <source>
        <dbReference type="EMBL" id="KAF5867139.1"/>
    </source>
</evidence>
<dbReference type="Pfam" id="PF21202">
    <property type="entry name" value="SLX1_C"/>
    <property type="match status" value="1"/>
</dbReference>
<organism evidence="12 13">
    <name type="scientific">Petromyces alliaceus</name>
    <name type="common">Aspergillus alliaceus</name>
    <dbReference type="NCBI Taxonomy" id="209559"/>
    <lineage>
        <taxon>Eukaryota</taxon>
        <taxon>Fungi</taxon>
        <taxon>Dikarya</taxon>
        <taxon>Ascomycota</taxon>
        <taxon>Pezizomycotina</taxon>
        <taxon>Eurotiomycetes</taxon>
        <taxon>Eurotiomycetidae</taxon>
        <taxon>Eurotiales</taxon>
        <taxon>Aspergillaceae</taxon>
        <taxon>Aspergillus</taxon>
        <taxon>Aspergillus subgen. Circumdati</taxon>
    </lineage>
</organism>
<proteinExistence type="inferred from homology"/>
<dbReference type="GO" id="GO:0017108">
    <property type="term" value="F:5'-flap endonuclease activity"/>
    <property type="evidence" value="ECO:0007669"/>
    <property type="project" value="InterPro"/>
</dbReference>
<evidence type="ECO:0000256" key="10">
    <source>
        <dbReference type="SAM" id="MobiDB-lite"/>
    </source>
</evidence>
<dbReference type="GO" id="GO:0000724">
    <property type="term" value="P:double-strand break repair via homologous recombination"/>
    <property type="evidence" value="ECO:0007669"/>
    <property type="project" value="TreeGrafter"/>
</dbReference>
<keyword evidence="3 9" id="KW-0227">DNA damage</keyword>
<dbReference type="InterPro" id="IPR000305">
    <property type="entry name" value="GIY-YIG_endonuc"/>
</dbReference>
<sequence>MADVYDDDHVKPIPAFYCCYLLRSTVRHSSLYIGSTPHPSRRLAQHNGVAKGGARKTANDKRPWEMVVIVEGFMSRTAALQFEWAWQKPSKSRHLGFCEENKTAPETPYNAKLTRGKDKGRVCRPARSLKGHLENLHALLRSIYFSSLPLKVRFFSADAHQLWRIWSDRIDGVIPEHTKVILDGSCAEDNPPGADNMRVGSVEYLQVDYSKIQDYLEKAVFQLDDPEDLQCKVCQSPVVPKEELVVVCPQARCYCISHILCLSARFLDSIKEPERHIPISGKCPGCHKIVQWSLMMQELSFRTRGGKELQAILRKKKQGDYKVDNIPRENIDNANTASAEHRDLPVSVGDARKDTNDSSDESTPGDLPLDDDWFESLALESDPAIGDPPKSPAMPPRVEIVIEDSDCDDTG</sequence>
<evidence type="ECO:0000256" key="9">
    <source>
        <dbReference type="HAMAP-Rule" id="MF_03100"/>
    </source>
</evidence>
<dbReference type="GO" id="GO:0008821">
    <property type="term" value="F:crossover junction DNA endonuclease activity"/>
    <property type="evidence" value="ECO:0007669"/>
    <property type="project" value="TreeGrafter"/>
</dbReference>
<dbReference type="PANTHER" id="PTHR20208:SF10">
    <property type="entry name" value="STRUCTURE-SPECIFIC ENDONUCLEASE SUBUNIT SLX1"/>
    <property type="match status" value="1"/>
</dbReference>
<feature type="compositionally biased region" description="Acidic residues" evidence="10">
    <location>
        <begin position="401"/>
        <end position="411"/>
    </location>
</feature>
<dbReference type="FunFam" id="3.40.1440.10:FF:000006">
    <property type="entry name" value="Structure-specific endonuclease subunit SLX1"/>
    <property type="match status" value="1"/>
</dbReference>
<comment type="function">
    <text evidence="9">Catalytic subunit of the SLX1-SLX4 structure-specific endonuclease that resolves DNA secondary structures generated during DNA repair and recombination. Has endonuclease activity towards branched DNA substrates, introducing single-strand cuts in duplex DNA close to junctions with ss-DNA.</text>
</comment>
<feature type="compositionally biased region" description="Basic and acidic residues" evidence="10">
    <location>
        <begin position="339"/>
        <end position="356"/>
    </location>
</feature>
<keyword evidence="13" id="KW-1185">Reference proteome</keyword>
<keyword evidence="4" id="KW-0479">Metal-binding</keyword>
<dbReference type="GO" id="GO:0008270">
    <property type="term" value="F:zinc ion binding"/>
    <property type="evidence" value="ECO:0007669"/>
    <property type="project" value="UniProtKB-KW"/>
</dbReference>
<keyword evidence="6 9" id="KW-0233">DNA recombination</keyword>
<comment type="subunit">
    <text evidence="9">Forms a heterodimer with SLX4.</text>
</comment>
<dbReference type="InterPro" id="IPR048749">
    <property type="entry name" value="SLX1_C"/>
</dbReference>
<evidence type="ECO:0000256" key="7">
    <source>
        <dbReference type="ARBA" id="ARBA00023204"/>
    </source>
</evidence>
<evidence type="ECO:0000259" key="11">
    <source>
        <dbReference type="PROSITE" id="PS50164"/>
    </source>
</evidence>
<gene>
    <name evidence="12" type="primary">SLX1</name>
    <name evidence="12" type="ORF">ETB97_004060</name>
</gene>
<keyword evidence="8 9" id="KW-0539">Nucleus</keyword>
<keyword evidence="4" id="KW-0863">Zinc-finger</keyword>
<dbReference type="InterPro" id="IPR050381">
    <property type="entry name" value="SLX1_endonuclease"/>
</dbReference>
<evidence type="ECO:0000256" key="3">
    <source>
        <dbReference type="ARBA" id="ARBA00022763"/>
    </source>
</evidence>
<dbReference type="Gene3D" id="3.30.40.10">
    <property type="entry name" value="Zinc/RING finger domain, C3HC4 (zinc finger)"/>
    <property type="match status" value="1"/>
</dbReference>
<evidence type="ECO:0000256" key="2">
    <source>
        <dbReference type="ARBA" id="ARBA00022759"/>
    </source>
</evidence>
<dbReference type="Proteomes" id="UP000541154">
    <property type="component" value="Unassembled WGS sequence"/>
</dbReference>
<comment type="caution">
    <text evidence="9">Lacks conserved residue(s) required for the propagation of feature annotation.</text>
</comment>
<feature type="region of interest" description="Disordered" evidence="10">
    <location>
        <begin position="36"/>
        <end position="57"/>
    </location>
</feature>
<dbReference type="Pfam" id="PF01541">
    <property type="entry name" value="GIY-YIG"/>
    <property type="match status" value="1"/>
</dbReference>
<evidence type="ECO:0000256" key="6">
    <source>
        <dbReference type="ARBA" id="ARBA00023172"/>
    </source>
</evidence>